<proteinExistence type="predicted"/>
<dbReference type="InterPro" id="IPR003781">
    <property type="entry name" value="CoA-bd"/>
</dbReference>
<dbReference type="PANTHER" id="PTHR33303">
    <property type="entry name" value="CYTOPLASMIC PROTEIN-RELATED"/>
    <property type="match status" value="1"/>
</dbReference>
<evidence type="ECO:0000259" key="1">
    <source>
        <dbReference type="SMART" id="SM00881"/>
    </source>
</evidence>
<dbReference type="AlphaFoldDB" id="A0A0N1E9R4"/>
<feature type="domain" description="CoA-binding" evidence="1">
    <location>
        <begin position="11"/>
        <end position="114"/>
    </location>
</feature>
<organism evidence="2 3">
    <name type="scientific">Helicobacter pullorum</name>
    <dbReference type="NCBI Taxonomy" id="35818"/>
    <lineage>
        <taxon>Bacteria</taxon>
        <taxon>Pseudomonadati</taxon>
        <taxon>Campylobacterota</taxon>
        <taxon>Epsilonproteobacteria</taxon>
        <taxon>Campylobacterales</taxon>
        <taxon>Helicobacteraceae</taxon>
        <taxon>Helicobacter</taxon>
    </lineage>
</organism>
<dbReference type="EMBL" id="JNOC01000015">
    <property type="protein sequence ID" value="KPH56404.1"/>
    <property type="molecule type" value="Genomic_DNA"/>
</dbReference>
<reference evidence="2 3" key="1">
    <citation type="submission" date="2014-06" db="EMBL/GenBank/DDBJ databases">
        <title>Helicobacter pullorum isolates in fresh chicken meat - phenotypic and genotypic features.</title>
        <authorList>
            <person name="Borges V."/>
            <person name="Santos A."/>
            <person name="Correia C.B."/>
            <person name="Saraiva M."/>
            <person name="Menard A."/>
            <person name="Vieira L."/>
            <person name="Sampaio D.A."/>
            <person name="Gomes J.P."/>
            <person name="Oleastro M."/>
        </authorList>
    </citation>
    <scope>NUCLEOTIDE SEQUENCE [LARGE SCALE GENOMIC DNA]</scope>
    <source>
        <strain evidence="2 3">229334/12</strain>
    </source>
</reference>
<gene>
    <name evidence="2" type="ORF">HPU229334_01380</name>
</gene>
<dbReference type="InterPro" id="IPR036291">
    <property type="entry name" value="NAD(P)-bd_dom_sf"/>
</dbReference>
<dbReference type="PANTHER" id="PTHR33303:SF2">
    <property type="entry name" value="COA-BINDING DOMAIN-CONTAINING PROTEIN"/>
    <property type="match status" value="1"/>
</dbReference>
<name>A0A0N1E9R4_9HELI</name>
<dbReference type="RefSeq" id="WP_054197509.1">
    <property type="nucleotide sequence ID" value="NZ_CAKMIM010000010.1"/>
</dbReference>
<sequence>MINQDLQIKQILEQSKTIAILGLSPSEDKPSHKVAKYLLEKGYRIIPIYPKGGEILGMKVYRSLQEVFCDESIRQSGGVDILDIFRKSEALLGIIQEISGLENKPKCVWAQLGIQRQGAKEELEAKGIMYFENLCIKLEHQRLCK</sequence>
<comment type="caution">
    <text evidence="2">The sequence shown here is derived from an EMBL/GenBank/DDBJ whole genome shotgun (WGS) entry which is preliminary data.</text>
</comment>
<dbReference type="Gene3D" id="3.40.50.720">
    <property type="entry name" value="NAD(P)-binding Rossmann-like Domain"/>
    <property type="match status" value="1"/>
</dbReference>
<accession>A0A0N1E9R4</accession>
<evidence type="ECO:0000313" key="2">
    <source>
        <dbReference type="EMBL" id="KPH56404.1"/>
    </source>
</evidence>
<protein>
    <submittedName>
        <fullName evidence="2">CoA-binding protein</fullName>
    </submittedName>
</protein>
<evidence type="ECO:0000313" key="3">
    <source>
        <dbReference type="Proteomes" id="UP000037997"/>
    </source>
</evidence>
<dbReference type="SUPFAM" id="SSF51735">
    <property type="entry name" value="NAD(P)-binding Rossmann-fold domains"/>
    <property type="match status" value="1"/>
</dbReference>
<dbReference type="STRING" id="35818.HPU229336_04485"/>
<dbReference type="Proteomes" id="UP000037997">
    <property type="component" value="Unassembled WGS sequence"/>
</dbReference>
<dbReference type="Pfam" id="PF13380">
    <property type="entry name" value="CoA_binding_2"/>
    <property type="match status" value="1"/>
</dbReference>
<dbReference type="PATRIC" id="fig|35818.11.peg.270"/>
<dbReference type="SMART" id="SM00881">
    <property type="entry name" value="CoA_binding"/>
    <property type="match status" value="1"/>
</dbReference>